<feature type="signal peptide" evidence="1">
    <location>
        <begin position="1"/>
        <end position="26"/>
    </location>
</feature>
<feature type="chain" id="PRO_5045357810" description="DUF3617 family protein" evidence="1">
    <location>
        <begin position="27"/>
        <end position="161"/>
    </location>
</feature>
<protein>
    <recommendedName>
        <fullName evidence="4">DUF3617 family protein</fullName>
    </recommendedName>
</protein>
<organism evidence="2 3">
    <name type="scientific">Stenotrophomonas sepilia</name>
    <dbReference type="NCBI Taxonomy" id="2860290"/>
    <lineage>
        <taxon>Bacteria</taxon>
        <taxon>Pseudomonadati</taxon>
        <taxon>Pseudomonadota</taxon>
        <taxon>Gammaproteobacteria</taxon>
        <taxon>Lysobacterales</taxon>
        <taxon>Lysobacteraceae</taxon>
        <taxon>Stenotrophomonas</taxon>
        <taxon>Stenotrophomonas maltophilia group</taxon>
    </lineage>
</organism>
<keyword evidence="3" id="KW-1185">Reference proteome</keyword>
<comment type="caution">
    <text evidence="2">The sequence shown here is derived from an EMBL/GenBank/DDBJ whole genome shotgun (WGS) entry which is preliminary data.</text>
</comment>
<reference evidence="3" key="1">
    <citation type="submission" date="2023-07" db="EMBL/GenBank/DDBJ databases">
        <title>Genome sequence of Stenotrophomonas sp. Alg010 isolated from Sargassum waste.</title>
        <authorList>
            <person name="Mohapatra"/>
            <person name="B.R."/>
        </authorList>
    </citation>
    <scope>NUCLEOTIDE SEQUENCE [LARGE SCALE GENOMIC DNA]</scope>
    <source>
        <strain evidence="3">Alg010</strain>
    </source>
</reference>
<evidence type="ECO:0000256" key="1">
    <source>
        <dbReference type="SAM" id="SignalP"/>
    </source>
</evidence>
<dbReference type="Proteomes" id="UP001306668">
    <property type="component" value="Unassembled WGS sequence"/>
</dbReference>
<accession>A0ABQ6QDF7</accession>
<name>A0ABQ6QDF7_9GAMM</name>
<proteinExistence type="predicted"/>
<evidence type="ECO:0000313" key="2">
    <source>
        <dbReference type="EMBL" id="GMR28242.1"/>
    </source>
</evidence>
<dbReference type="RefSeq" id="WP_338167834.1">
    <property type="nucleotide sequence ID" value="NZ_BTRJ01000024.1"/>
</dbReference>
<keyword evidence="1" id="KW-0732">Signal</keyword>
<evidence type="ECO:0008006" key="4">
    <source>
        <dbReference type="Google" id="ProtNLM"/>
    </source>
</evidence>
<gene>
    <name evidence="2" type="ORF">STENOSP10_24620</name>
</gene>
<dbReference type="EMBL" id="BTRJ01000024">
    <property type="protein sequence ID" value="GMR28242.1"/>
    <property type="molecule type" value="Genomic_DNA"/>
</dbReference>
<evidence type="ECO:0000313" key="3">
    <source>
        <dbReference type="Proteomes" id="UP001306668"/>
    </source>
</evidence>
<sequence length="161" mass="17089">MKNNPAVRLLCLPLLFQASVLQMVWAGNMDNGAWAGSYSQASDLCTEPGSGRSCRDGFRDSLSIVEESLGYRVELHSTQAMQHVCSFVLHMKPEAGKLIHQSELGTVAIEKHAGALRVSSGGIDPTVTGLGMCGAHADIDGLEFSSVGNRTRSGQCDGARP</sequence>